<dbReference type="EMBL" id="JAELVQ010000007">
    <property type="protein sequence ID" value="MBJ6367956.1"/>
    <property type="molecule type" value="Genomic_DNA"/>
</dbReference>
<dbReference type="Proteomes" id="UP000610931">
    <property type="component" value="Unassembled WGS sequence"/>
</dbReference>
<dbReference type="AlphaFoldDB" id="A0A8J7LT64"/>
<name>A0A8J7LT64_9FLAO</name>
<reference evidence="1" key="1">
    <citation type="submission" date="2020-12" db="EMBL/GenBank/DDBJ databases">
        <title>Snuella sp. nov., isolated from sediment in Incheon.</title>
        <authorList>
            <person name="Kim W."/>
        </authorList>
    </citation>
    <scope>NUCLEOTIDE SEQUENCE</scope>
    <source>
        <strain evidence="1">CAU 1569</strain>
    </source>
</reference>
<proteinExistence type="predicted"/>
<evidence type="ECO:0000313" key="1">
    <source>
        <dbReference type="EMBL" id="MBJ6367956.1"/>
    </source>
</evidence>
<evidence type="ECO:0000313" key="2">
    <source>
        <dbReference type="Proteomes" id="UP000610931"/>
    </source>
</evidence>
<protein>
    <submittedName>
        <fullName evidence="1">Uncharacterized protein</fullName>
    </submittedName>
</protein>
<gene>
    <name evidence="1" type="ORF">JF259_07635</name>
</gene>
<organism evidence="1 2">
    <name type="scientific">Snuella sedimenti</name>
    <dbReference type="NCBI Taxonomy" id="2798802"/>
    <lineage>
        <taxon>Bacteria</taxon>
        <taxon>Pseudomonadati</taxon>
        <taxon>Bacteroidota</taxon>
        <taxon>Flavobacteriia</taxon>
        <taxon>Flavobacteriales</taxon>
        <taxon>Flavobacteriaceae</taxon>
        <taxon>Snuella</taxon>
    </lineage>
</organism>
<keyword evidence="2" id="KW-1185">Reference proteome</keyword>
<comment type="caution">
    <text evidence="1">The sequence shown here is derived from an EMBL/GenBank/DDBJ whole genome shotgun (WGS) entry which is preliminary data.</text>
</comment>
<accession>A0A8J7LT64</accession>
<dbReference type="RefSeq" id="WP_199114717.1">
    <property type="nucleotide sequence ID" value="NZ_JAELVQ010000007.1"/>
</dbReference>
<sequence>MTNLNKLYALYDVRSQKERDTLSDLLTNHLPKEYTSLVIQKLKRQGIYTDSQSVRNIKGGISKNILVFNAIVEIANEYKTVSNRLKDNLRME</sequence>